<evidence type="ECO:0000256" key="1">
    <source>
        <dbReference type="SAM" id="MobiDB-lite"/>
    </source>
</evidence>
<proteinExistence type="predicted"/>
<protein>
    <submittedName>
        <fullName evidence="2">Uncharacterized protein</fullName>
    </submittedName>
</protein>
<feature type="compositionally biased region" description="Acidic residues" evidence="1">
    <location>
        <begin position="56"/>
        <end position="67"/>
    </location>
</feature>
<feature type="region of interest" description="Disordered" evidence="1">
    <location>
        <begin position="1"/>
        <end position="67"/>
    </location>
</feature>
<organism evidence="2 3">
    <name type="scientific">Drechslerella dactyloides</name>
    <name type="common">Nematode-trapping fungus</name>
    <name type="synonym">Arthrobotrys dactyloides</name>
    <dbReference type="NCBI Taxonomy" id="74499"/>
    <lineage>
        <taxon>Eukaryota</taxon>
        <taxon>Fungi</taxon>
        <taxon>Dikarya</taxon>
        <taxon>Ascomycota</taxon>
        <taxon>Pezizomycotina</taxon>
        <taxon>Orbiliomycetes</taxon>
        <taxon>Orbiliales</taxon>
        <taxon>Orbiliaceae</taxon>
        <taxon>Drechslerella</taxon>
    </lineage>
</organism>
<dbReference type="Proteomes" id="UP001221413">
    <property type="component" value="Unassembled WGS sequence"/>
</dbReference>
<dbReference type="EMBL" id="JAQGDS010000005">
    <property type="protein sequence ID" value="KAJ6260279.1"/>
    <property type="molecule type" value="Genomic_DNA"/>
</dbReference>
<dbReference type="AlphaFoldDB" id="A0AAD6IX18"/>
<evidence type="ECO:0000313" key="3">
    <source>
        <dbReference type="Proteomes" id="UP001221413"/>
    </source>
</evidence>
<gene>
    <name evidence="2" type="ORF">Dda_4504</name>
</gene>
<reference evidence="2" key="1">
    <citation type="submission" date="2023-01" db="EMBL/GenBank/DDBJ databases">
        <title>The chitinases involved in constricting ring structure development in the nematode-trapping fungus Drechslerella dactyloides.</title>
        <authorList>
            <person name="Wang R."/>
            <person name="Zhang L."/>
            <person name="Tang P."/>
            <person name="Li S."/>
            <person name="Liang L."/>
        </authorList>
    </citation>
    <scope>NUCLEOTIDE SEQUENCE</scope>
    <source>
        <strain evidence="2">YMF1.00031</strain>
    </source>
</reference>
<evidence type="ECO:0000313" key="2">
    <source>
        <dbReference type="EMBL" id="KAJ6260279.1"/>
    </source>
</evidence>
<accession>A0AAD6IX18</accession>
<name>A0AAD6IX18_DREDA</name>
<feature type="compositionally biased region" description="Basic and acidic residues" evidence="1">
    <location>
        <begin position="10"/>
        <end position="55"/>
    </location>
</feature>
<sequence>MGLGSLRGAAEAKEKKKGDDGETRRGKRHDRDDVYEEGRRRRGEGRQVDATREVGDGGDDDGVTVSE</sequence>
<comment type="caution">
    <text evidence="2">The sequence shown here is derived from an EMBL/GenBank/DDBJ whole genome shotgun (WGS) entry which is preliminary data.</text>
</comment>
<keyword evidence="3" id="KW-1185">Reference proteome</keyword>